<accession>A0A919XF32</accession>
<reference evidence="1" key="1">
    <citation type="submission" date="2021-03" db="EMBL/GenBank/DDBJ databases">
        <title>Antimicrobial resistance genes in bacteria isolated from Japanese honey, and their potential for conferring macrolide and lincosamide resistance in the American foulbrood pathogen Paenibacillus larvae.</title>
        <authorList>
            <person name="Okamoto M."/>
            <person name="Kumagai M."/>
            <person name="Kanamori H."/>
            <person name="Takamatsu D."/>
        </authorList>
    </citation>
    <scope>NUCLEOTIDE SEQUENCE</scope>
    <source>
        <strain evidence="1">J2TS6</strain>
    </source>
</reference>
<evidence type="ECO:0000313" key="2">
    <source>
        <dbReference type="Proteomes" id="UP000679779"/>
    </source>
</evidence>
<name>A0A919XF32_9BACL</name>
<gene>
    <name evidence="1" type="ORF">J2TS6_27220</name>
</gene>
<comment type="caution">
    <text evidence="1">The sequence shown here is derived from an EMBL/GenBank/DDBJ whole genome shotgun (WGS) entry which is preliminary data.</text>
</comment>
<dbReference type="EMBL" id="BORQ01000003">
    <property type="protein sequence ID" value="GIO31581.1"/>
    <property type="molecule type" value="Genomic_DNA"/>
</dbReference>
<evidence type="ECO:0000313" key="1">
    <source>
        <dbReference type="EMBL" id="GIO31581.1"/>
    </source>
</evidence>
<keyword evidence="2" id="KW-1185">Reference proteome</keyword>
<dbReference type="RefSeq" id="WP_160042395.1">
    <property type="nucleotide sequence ID" value="NZ_BORQ01000003.1"/>
</dbReference>
<protein>
    <submittedName>
        <fullName evidence="1">Uncharacterized protein</fullName>
    </submittedName>
</protein>
<proteinExistence type="predicted"/>
<dbReference type="Proteomes" id="UP000679779">
    <property type="component" value="Unassembled WGS sequence"/>
</dbReference>
<sequence>MDIINQTNRTMLFEEINPEKLDLITIVGDVKGIDSLSDDKIKEINAHLLVRSFDEFLNKFSPTVYSFFNAANQKVVYTLKKPEGIAEEAISEIRIDQNNDFLKMLFTLIDTKRSQGMTNVDFKFEHLLDMISPKKVMDDIRQVRKEIHYLYGQYEKLDDEDPKKLDMGDKLNAMFEEASANYNNVMAMLPLAIEDIKTRLLLGSSNEERDAETVQVGMLTIGESGELKIIEAPKSESTELVLLDDNSSSDLALVFEEDYNSITETPSGYVKDLVVRTFSPLPAVRNEVNVEVEVQNYNTYLEFYKTAKDDFVKTVKPLVEKILGVKMYFDQYAVKNKGMAPSLLITNNKLDMTVKSANIPRLETYLNTVNAKNDFTDTIWFGIVPSVELESAGKVKVTRERFKGNEKVIKQDGNTMESLTMLLQVIKDFKVQLFFNFESGEETTFSSMATAGIDKYIDKCAPLLRKEYSEYAVPCVPNFTIIPKEKSGVIIDSRMIQTENGAQLSREKEDILKLWIEGVYVGAAYVAAGIVSAYQCPEYLKESFRNTSKEFPGVRFDIEAGDNSLRAVTTMAKEITGFTNTIKDSINRKNFGFIFSSENAQLQGKDIRRITVYKARSLAASEDGFDSIYKTLVSTYIERILRFQTNDFKHENIIKFFSNNPSSQKSLWLAKRGFINSIIYDGDDMNYIIDEKNNLCHIDLIYNGNVKNLEVMITKGTSPVKA</sequence>
<organism evidence="1 2">
    <name type="scientific">Paenibacillus albilobatus</name>
    <dbReference type="NCBI Taxonomy" id="2716884"/>
    <lineage>
        <taxon>Bacteria</taxon>
        <taxon>Bacillati</taxon>
        <taxon>Bacillota</taxon>
        <taxon>Bacilli</taxon>
        <taxon>Bacillales</taxon>
        <taxon>Paenibacillaceae</taxon>
        <taxon>Paenibacillus</taxon>
    </lineage>
</organism>
<dbReference type="AlphaFoldDB" id="A0A919XF32"/>